<sequence>MRYRKFFHSILIAILLIFLFFASNVSASVIYFAQENPVSSEEGLILENFMVTGEGTEIYEDDPLTATYMLGYDSESEYSLIIDQPGGLYFDLIDPEGNKVKSTAHYVGSTINPGDYIGVTETLSFDKPGVWKIIPSYTVVNKHKISKFKNPDVWEAAEINVLSSAPPRPDLLVDDLKIYYDGDMGTIEKISYTIKNNGDVDSGVVISSISVDDVVIVNNSKSGFLPAKESLTIFEPLNVPYSGENSLIEVFVDSKNMIDEFDEKNNFYNRSFENPALKEIIQSTPVPEMTVSLNNIEYEERASPDILVSDQSGKSPVNFSDVGIICAVMGLLSVILTVVSFAFGYYYGLNKNREREVRWMRSKIESLRSKKDVDVCDSSVENDDNIAENMEKKLEKAIEDTKKM</sequence>
<evidence type="ECO:0000259" key="2">
    <source>
        <dbReference type="Pfam" id="PF07705"/>
    </source>
</evidence>
<dbReference type="Gene3D" id="2.60.40.10">
    <property type="entry name" value="Immunoglobulins"/>
    <property type="match status" value="1"/>
</dbReference>
<dbReference type="KEGG" id="mefw:F1737_05580"/>
<evidence type="ECO:0000313" key="3">
    <source>
        <dbReference type="EMBL" id="WOF16215.1"/>
    </source>
</evidence>
<feature type="domain" description="CARDB" evidence="2">
    <location>
        <begin position="169"/>
        <end position="269"/>
    </location>
</feature>
<evidence type="ECO:0000256" key="1">
    <source>
        <dbReference type="SAM" id="Phobius"/>
    </source>
</evidence>
<dbReference type="Pfam" id="PF07705">
    <property type="entry name" value="CARDB"/>
    <property type="match status" value="1"/>
</dbReference>
<dbReference type="GeneID" id="85229629"/>
<proteinExistence type="predicted"/>
<keyword evidence="4" id="KW-1185">Reference proteome</keyword>
<keyword evidence="1" id="KW-0812">Transmembrane</keyword>
<organism evidence="3 4">
    <name type="scientific">Methanochimaera problematica</name>
    <dbReference type="NCBI Taxonomy" id="2609417"/>
    <lineage>
        <taxon>Archaea</taxon>
        <taxon>Methanobacteriati</taxon>
        <taxon>Methanobacteriota</taxon>
        <taxon>Stenosarchaea group</taxon>
        <taxon>Methanomicrobia</taxon>
        <taxon>Methanomicrobiales</taxon>
        <taxon>Methanomicrobiaceae</taxon>
        <taxon>Methanochimaera</taxon>
    </lineage>
</organism>
<protein>
    <recommendedName>
        <fullName evidence="2">CARDB domain-containing protein</fullName>
    </recommendedName>
</protein>
<evidence type="ECO:0000313" key="4">
    <source>
        <dbReference type="Proteomes" id="UP001301797"/>
    </source>
</evidence>
<accession>A0AA97I2F5</accession>
<dbReference type="EMBL" id="CP043875">
    <property type="protein sequence ID" value="WOF16215.1"/>
    <property type="molecule type" value="Genomic_DNA"/>
</dbReference>
<dbReference type="InterPro" id="IPR011635">
    <property type="entry name" value="CARDB"/>
</dbReference>
<dbReference type="Proteomes" id="UP001301797">
    <property type="component" value="Chromosome"/>
</dbReference>
<dbReference type="AlphaFoldDB" id="A0AA97I2F5"/>
<feature type="transmembrane region" description="Helical" evidence="1">
    <location>
        <begin position="322"/>
        <end position="348"/>
    </location>
</feature>
<keyword evidence="1" id="KW-1133">Transmembrane helix</keyword>
<name>A0AA97I2F5_9EURY</name>
<keyword evidence="1" id="KW-0472">Membrane</keyword>
<dbReference type="RefSeq" id="WP_317137800.1">
    <property type="nucleotide sequence ID" value="NZ_CP043875.1"/>
</dbReference>
<gene>
    <name evidence="3" type="ORF">F1737_05580</name>
</gene>
<reference evidence="3 4" key="1">
    <citation type="submission" date="2019-09" db="EMBL/GenBank/DDBJ databases">
        <title>The complete genome of Methanoplanus sp. FWC-SCC4.</title>
        <authorList>
            <person name="Chen S.-C."/>
            <person name="Zhou Y.-Z."/>
            <person name="Lai M.-C."/>
        </authorList>
    </citation>
    <scope>NUCLEOTIDE SEQUENCE [LARGE SCALE GENOMIC DNA]</scope>
    <source>
        <strain evidence="3 4">FWC-SCC4</strain>
    </source>
</reference>
<dbReference type="InterPro" id="IPR013783">
    <property type="entry name" value="Ig-like_fold"/>
</dbReference>